<dbReference type="SUPFAM" id="SSF48452">
    <property type="entry name" value="TPR-like"/>
    <property type="match status" value="2"/>
</dbReference>
<evidence type="ECO:0000313" key="1">
    <source>
        <dbReference type="EMBL" id="SEJ33436.1"/>
    </source>
</evidence>
<organism evidence="1 2">
    <name type="scientific">Myroides marinus</name>
    <dbReference type="NCBI Taxonomy" id="703342"/>
    <lineage>
        <taxon>Bacteria</taxon>
        <taxon>Pseudomonadati</taxon>
        <taxon>Bacteroidota</taxon>
        <taxon>Flavobacteriia</taxon>
        <taxon>Flavobacteriales</taxon>
        <taxon>Flavobacteriaceae</taxon>
        <taxon>Myroides</taxon>
    </lineage>
</organism>
<accession>A0A1H6XZ25</accession>
<gene>
    <name evidence="1" type="ORF">SAMN04488018_12537</name>
</gene>
<dbReference type="AlphaFoldDB" id="A0A1H6XZ25"/>
<proteinExistence type="predicted"/>
<dbReference type="Gene3D" id="1.25.40.10">
    <property type="entry name" value="Tetratricopeptide repeat domain"/>
    <property type="match status" value="2"/>
</dbReference>
<reference evidence="1 2" key="1">
    <citation type="submission" date="2016-10" db="EMBL/GenBank/DDBJ databases">
        <authorList>
            <person name="de Groot N.N."/>
        </authorList>
    </citation>
    <scope>NUCLEOTIDE SEQUENCE [LARGE SCALE GENOMIC DNA]</scope>
    <source>
        <strain evidence="1 2">DSM 23048</strain>
    </source>
</reference>
<evidence type="ECO:0000313" key="2">
    <source>
        <dbReference type="Proteomes" id="UP000183077"/>
    </source>
</evidence>
<dbReference type="Proteomes" id="UP000183077">
    <property type="component" value="Unassembled WGS sequence"/>
</dbReference>
<sequence length="383" mass="44333">MLFINCTRPNQKARTDYDQLYALWHEDIFKDSIARELKPYVNTALTLNNTKQSREKIDKLLGKLRWTRDSISFFKLSKKAVLFSKRASDDNLLASTYNNIGMYYHDIGVLDSTFYYYVKAENVYRSLGDSMKVGEMEFFQARVLYEKGLTMESEVKVANSLKILQDYPLNPVPFEANQLMALCLIEREEYTKGKEYLLKAIDLMLADLGKNKVLDSKYLSYAIAMGYNNLSALEIVLENYQKASIDAQEGLRYLPKNSSEILSGTLKSNKARAEFYSSLTNNREKSESYISIVKQSYEIAKQLKHNYLQYNSAIMVADMYYELNNHKQALDWAKQAYLVATQKQLKVLEKEALGLINVLEKYIKKIGSIFSLNSDVYLFYVTY</sequence>
<name>A0A1H6XZ25_9FLAO</name>
<evidence type="ECO:0008006" key="3">
    <source>
        <dbReference type="Google" id="ProtNLM"/>
    </source>
</evidence>
<dbReference type="EMBL" id="FNYS01000025">
    <property type="protein sequence ID" value="SEJ33436.1"/>
    <property type="molecule type" value="Genomic_DNA"/>
</dbReference>
<dbReference type="InterPro" id="IPR011990">
    <property type="entry name" value="TPR-like_helical_dom_sf"/>
</dbReference>
<protein>
    <recommendedName>
        <fullName evidence="3">Tetratricopeptide repeat-containing protein</fullName>
    </recommendedName>
</protein>